<accession>A0ABQ8N2A7</accession>
<name>A0ABQ8N2A7_PYRGI</name>
<reference evidence="1" key="1">
    <citation type="submission" date="2021-01" db="EMBL/GenBank/DDBJ databases">
        <title>Deciphering the adaptive evolutionary patterns associated with biogeogrpahic diversity in the finger millet blast pathogen Magnaporthe oryzae in Eastern Africa.</title>
        <authorList>
            <person name="Onyema G."/>
            <person name="Shittu T.A."/>
            <person name="Dodsworth S."/>
            <person name="Devilliers S."/>
            <person name="Muthumeenakshi S."/>
            <person name="Sreenivasaprasad S."/>
        </authorList>
    </citation>
    <scope>NUCLEOTIDE SEQUENCE</scope>
    <source>
        <strain evidence="1">D15/s37</strain>
    </source>
</reference>
<dbReference type="EMBL" id="JABSND010000538">
    <property type="protein sequence ID" value="KAI6290038.1"/>
    <property type="molecule type" value="Genomic_DNA"/>
</dbReference>
<organism evidence="1 2">
    <name type="scientific">Pyricularia grisea</name>
    <name type="common">Crabgrass-specific blast fungus</name>
    <name type="synonym">Magnaporthe grisea</name>
    <dbReference type="NCBI Taxonomy" id="148305"/>
    <lineage>
        <taxon>Eukaryota</taxon>
        <taxon>Fungi</taxon>
        <taxon>Dikarya</taxon>
        <taxon>Ascomycota</taxon>
        <taxon>Pezizomycotina</taxon>
        <taxon>Sordariomycetes</taxon>
        <taxon>Sordariomycetidae</taxon>
        <taxon>Magnaporthales</taxon>
        <taxon>Pyriculariaceae</taxon>
        <taxon>Pyricularia</taxon>
    </lineage>
</organism>
<protein>
    <submittedName>
        <fullName evidence="1">Uncharacterized protein</fullName>
    </submittedName>
</protein>
<dbReference type="InterPro" id="IPR043519">
    <property type="entry name" value="NT_sf"/>
</dbReference>
<keyword evidence="2" id="KW-1185">Reference proteome</keyword>
<dbReference type="Gene3D" id="3.30.460.40">
    <property type="match status" value="1"/>
</dbReference>
<comment type="caution">
    <text evidence="1">The sequence shown here is derived from an EMBL/GenBank/DDBJ whole genome shotgun (WGS) entry which is preliminary data.</text>
</comment>
<sequence length="103" mass="11578">MSAGTTGDISAAPSAEIYDTDRFGELYYASRDIPTQNLGLAGRYLTSVFKKYEIQFAFLGGWAMYLRGSRRTTEDLDLTINYSIEDLKQILLPEPRQVSLANE</sequence>
<evidence type="ECO:0000313" key="1">
    <source>
        <dbReference type="EMBL" id="KAI6290038.1"/>
    </source>
</evidence>
<proteinExistence type="predicted"/>
<dbReference type="Proteomes" id="UP001059893">
    <property type="component" value="Unassembled WGS sequence"/>
</dbReference>
<evidence type="ECO:0000313" key="2">
    <source>
        <dbReference type="Proteomes" id="UP001059893"/>
    </source>
</evidence>
<gene>
    <name evidence="1" type="ORF">MCOR33_011569</name>
</gene>
<dbReference type="SUPFAM" id="SSF81301">
    <property type="entry name" value="Nucleotidyltransferase"/>
    <property type="match status" value="1"/>
</dbReference>